<dbReference type="InterPro" id="IPR043170">
    <property type="entry name" value="PTPA_C_lid"/>
</dbReference>
<dbReference type="InParanoid" id="A0A165FHY3"/>
<proteinExistence type="inferred from homology"/>
<evidence type="ECO:0000256" key="4">
    <source>
        <dbReference type="ARBA" id="ARBA00011019"/>
    </source>
</evidence>
<evidence type="ECO:0000256" key="9">
    <source>
        <dbReference type="ARBA" id="ARBA00025287"/>
    </source>
</evidence>
<dbReference type="GO" id="GO:0000159">
    <property type="term" value="C:protein phosphatase type 2A complex"/>
    <property type="evidence" value="ECO:0007669"/>
    <property type="project" value="TreeGrafter"/>
</dbReference>
<dbReference type="EC" id="5.2.1.8" evidence="10"/>
<comment type="subcellular location">
    <subcellularLocation>
        <location evidence="3 10">Cytoplasm</location>
    </subcellularLocation>
    <subcellularLocation>
        <location evidence="2">Nucleus</location>
    </subcellularLocation>
</comment>
<evidence type="ECO:0000256" key="3">
    <source>
        <dbReference type="ARBA" id="ARBA00004496"/>
    </source>
</evidence>
<sequence>MPASRPEIKAPRPRLPLLNPSNNHTFIQPTKRINDGQDIANFLTSEAYHDIVTFLMQLNASMFPTVIPTPEGEKNHIQTWEAGTNAVVFSNTVLKLKVLLEDLEGIIAEAPPDQGPRRFGNISFRKWYQIVESRLPELLKRNLPAQVRSFHQDGQDETSPVIELESYLLGAFGSAQRLDYGTGHELSFLAFLGGIWKLNGFATTDPGVEERGIVLGVFVPYLSLVRRLIKTYSLEPAGSHGVWGLDDHSFIPYILGSAQLSPPITKLEELPSEGSLPGAPDPAAVVKALIVERERHRNLYFDAIGFIYDVKKGPFWEHSPILYDISGVPGGWAKINKGMIKMYNAEVLSKFPVVQHFPFGSLFQWQQDPHAMPPPVSAHISSQPARASPSSAQAGYASAREPVQEGTRAPWAQPTSMGRPPMAATAAPWSRHPDRTGLGTGSTHNRGIARDVDAQAQSSGDIVGTRAPWAK</sequence>
<evidence type="ECO:0000256" key="8">
    <source>
        <dbReference type="ARBA" id="ARBA00023242"/>
    </source>
</evidence>
<evidence type="ECO:0000313" key="12">
    <source>
        <dbReference type="EMBL" id="KZF21000.1"/>
    </source>
</evidence>
<comment type="catalytic activity">
    <reaction evidence="1 10">
        <text>[protein]-peptidylproline (omega=180) = [protein]-peptidylproline (omega=0)</text>
        <dbReference type="Rhea" id="RHEA:16237"/>
        <dbReference type="Rhea" id="RHEA-COMP:10747"/>
        <dbReference type="Rhea" id="RHEA-COMP:10748"/>
        <dbReference type="ChEBI" id="CHEBI:83833"/>
        <dbReference type="ChEBI" id="CHEBI:83834"/>
        <dbReference type="EC" id="5.2.1.8"/>
    </reaction>
</comment>
<keyword evidence="8" id="KW-0539">Nucleus</keyword>
<feature type="region of interest" description="Disordered" evidence="11">
    <location>
        <begin position="370"/>
        <end position="471"/>
    </location>
</feature>
<evidence type="ECO:0000256" key="11">
    <source>
        <dbReference type="SAM" id="MobiDB-lite"/>
    </source>
</evidence>
<protein>
    <recommendedName>
        <fullName evidence="10">Serine/threonine-protein phosphatase 2A activator</fullName>
        <ecNumber evidence="10">5.2.1.8</ecNumber>
    </recommendedName>
    <alternativeName>
        <fullName evidence="10">Phosphotyrosyl phosphatase activator</fullName>
    </alternativeName>
</protein>
<keyword evidence="13" id="KW-1185">Reference proteome</keyword>
<dbReference type="Pfam" id="PF03095">
    <property type="entry name" value="PTPA"/>
    <property type="match status" value="1"/>
</dbReference>
<name>A0A165FHY3_XYLHT</name>
<gene>
    <name evidence="12" type="ORF">L228DRAFT_284084</name>
</gene>
<comment type="function">
    <text evidence="9">PPIases accelerate the folding of proteins. It catalyzes the cis-trans isomerization of proline imidic peptide bonds in oligopeptides. Acts as a regulatory subunit for PP2A-like phosphatases modulating their activity or substrate specificity, probably by inducing a conformational change in the catalytic subunit, a direct target of the PPIase. Can reactivate inactive phosphatase PP2A-phosphatase methylesterase complexes (PP2Ai) in presence of ATP and Mg(2+) by dissociating the inactive form from the complex.</text>
</comment>
<dbReference type="AlphaFoldDB" id="A0A165FHY3"/>
<reference evidence="12 13" key="1">
    <citation type="journal article" date="2016" name="Fungal Biol.">
        <title>The genome of Xylona heveae provides a window into fungal endophytism.</title>
        <authorList>
            <person name="Gazis R."/>
            <person name="Kuo A."/>
            <person name="Riley R."/>
            <person name="LaButti K."/>
            <person name="Lipzen A."/>
            <person name="Lin J."/>
            <person name="Amirebrahimi M."/>
            <person name="Hesse C.N."/>
            <person name="Spatafora J.W."/>
            <person name="Henrissat B."/>
            <person name="Hainaut M."/>
            <person name="Grigoriev I.V."/>
            <person name="Hibbett D.S."/>
        </authorList>
    </citation>
    <scope>NUCLEOTIDE SEQUENCE [LARGE SCALE GENOMIC DNA]</scope>
    <source>
        <strain evidence="12 13">TC161</strain>
    </source>
</reference>
<evidence type="ECO:0000313" key="13">
    <source>
        <dbReference type="Proteomes" id="UP000076632"/>
    </source>
</evidence>
<dbReference type="GO" id="GO:0007052">
    <property type="term" value="P:mitotic spindle organization"/>
    <property type="evidence" value="ECO:0007669"/>
    <property type="project" value="TreeGrafter"/>
</dbReference>
<dbReference type="GO" id="GO:0005634">
    <property type="term" value="C:nucleus"/>
    <property type="evidence" value="ECO:0007669"/>
    <property type="project" value="UniProtKB-SubCell"/>
</dbReference>
<dbReference type="Gene3D" id="1.20.120.1150">
    <property type="match status" value="1"/>
</dbReference>
<keyword evidence="5 10" id="KW-0963">Cytoplasm</keyword>
<dbReference type="GO" id="GO:0003755">
    <property type="term" value="F:peptidyl-prolyl cis-trans isomerase activity"/>
    <property type="evidence" value="ECO:0007669"/>
    <property type="project" value="UniProtKB-KW"/>
</dbReference>
<evidence type="ECO:0000256" key="1">
    <source>
        <dbReference type="ARBA" id="ARBA00000971"/>
    </source>
</evidence>
<dbReference type="InterPro" id="IPR037218">
    <property type="entry name" value="PTPA_sf"/>
</dbReference>
<dbReference type="STRING" id="1328760.A0A165FHY3"/>
<dbReference type="OrthoDB" id="16120at2759"/>
<dbReference type="CDD" id="cd04087">
    <property type="entry name" value="PTPA"/>
    <property type="match status" value="1"/>
</dbReference>
<accession>A0A165FHY3</accession>
<dbReference type="OMA" id="IHESQDV"/>
<keyword evidence="7 10" id="KW-0413">Isomerase</keyword>
<dbReference type="GeneID" id="28901322"/>
<evidence type="ECO:0000256" key="5">
    <source>
        <dbReference type="ARBA" id="ARBA00022490"/>
    </source>
</evidence>
<keyword evidence="6 10" id="KW-0697">Rotamase</keyword>
<dbReference type="Proteomes" id="UP000076632">
    <property type="component" value="Unassembled WGS sequence"/>
</dbReference>
<evidence type="ECO:0000256" key="10">
    <source>
        <dbReference type="RuleBase" id="RU361210"/>
    </source>
</evidence>
<dbReference type="SUPFAM" id="SSF140984">
    <property type="entry name" value="PTPA-like"/>
    <property type="match status" value="1"/>
</dbReference>
<dbReference type="GO" id="GO:0005737">
    <property type="term" value="C:cytoplasm"/>
    <property type="evidence" value="ECO:0007669"/>
    <property type="project" value="UniProtKB-SubCell"/>
</dbReference>
<dbReference type="GO" id="GO:0008160">
    <property type="term" value="F:protein tyrosine phosphatase activator activity"/>
    <property type="evidence" value="ECO:0007669"/>
    <property type="project" value="TreeGrafter"/>
</dbReference>
<dbReference type="FunFam" id="1.20.120.1150:FF:000003">
    <property type="entry name" value="Serine/threonine-protein phosphatase 2A activator"/>
    <property type="match status" value="1"/>
</dbReference>
<dbReference type="PANTHER" id="PTHR10012">
    <property type="entry name" value="SERINE/THREONINE-PROTEIN PHOSPHATASE 2A REGULATORY SUBUNIT B"/>
    <property type="match status" value="1"/>
</dbReference>
<organism evidence="12 13">
    <name type="scientific">Xylona heveae (strain CBS 132557 / TC161)</name>
    <dbReference type="NCBI Taxonomy" id="1328760"/>
    <lineage>
        <taxon>Eukaryota</taxon>
        <taxon>Fungi</taxon>
        <taxon>Dikarya</taxon>
        <taxon>Ascomycota</taxon>
        <taxon>Pezizomycotina</taxon>
        <taxon>Xylonomycetes</taxon>
        <taxon>Xylonales</taxon>
        <taxon>Xylonaceae</taxon>
        <taxon>Xylona</taxon>
    </lineage>
</organism>
<dbReference type="RefSeq" id="XP_018186555.1">
    <property type="nucleotide sequence ID" value="XM_018336185.1"/>
</dbReference>
<evidence type="ECO:0000256" key="7">
    <source>
        <dbReference type="ARBA" id="ARBA00023235"/>
    </source>
</evidence>
<comment type="similarity">
    <text evidence="4 10">Belongs to the PTPA-type PPIase family.</text>
</comment>
<evidence type="ECO:0000256" key="2">
    <source>
        <dbReference type="ARBA" id="ARBA00004123"/>
    </source>
</evidence>
<dbReference type="FunCoup" id="A0A165FHY3">
    <property type="interactions" value="99"/>
</dbReference>
<dbReference type="PANTHER" id="PTHR10012:SF3">
    <property type="entry name" value="SERINE_THREONINE-PROTEIN PHOSPHATASE 2A ACTIVATOR 1"/>
    <property type="match status" value="1"/>
</dbReference>
<evidence type="ECO:0000256" key="6">
    <source>
        <dbReference type="ARBA" id="ARBA00023110"/>
    </source>
</evidence>
<feature type="compositionally biased region" description="Low complexity" evidence="11">
    <location>
        <begin position="381"/>
        <end position="394"/>
    </location>
</feature>
<dbReference type="EMBL" id="KV407461">
    <property type="protein sequence ID" value="KZF21000.1"/>
    <property type="molecule type" value="Genomic_DNA"/>
</dbReference>
<dbReference type="InterPro" id="IPR004327">
    <property type="entry name" value="Phstyr_phstse_ac"/>
</dbReference>